<proteinExistence type="predicted"/>
<reference evidence="2" key="1">
    <citation type="submission" date="2016-11" db="UniProtKB">
        <authorList>
            <consortium name="WormBaseParasite"/>
        </authorList>
    </citation>
    <scope>IDENTIFICATION</scope>
    <source>
        <strain evidence="2">KR3021</strain>
    </source>
</reference>
<evidence type="ECO:0000313" key="2">
    <source>
        <dbReference type="WBParaSite" id="RSKR_0000426600.1"/>
    </source>
</evidence>
<sequence length="1215" mass="137674">MSTQLNYPLINSIQMDLNNFQYNSNLAQEMSAILQFKNTNNEDINSAKMNKKPKRVYLCAICGDQAFGKHYSVRSCNGCKNFFFRSNEYLYQFIIFLEQRNSCRACRLSTCYSVGMNPKAVQTERDNRRSSVSSVTPTELATLQAPNKEFGKLDDNLDSNSPNTPSTSDQLSPNIAIAEYYKNEGKHIANLYAQMLQFNELDNTVFRKSILELNLNTITFELAFQNPLLLCERSRIPVKMDDDHYDEFGNYIGPELDSDDEDVNGLGEDDEHSENESDDHISEDGKDTISSSAIVLHEDKKYYPSAMEIYGEDVEVLMEEEDAQPLTEPIVKPVGLKKFKTEEYNLPNTVFKKEFQTDLMDYPQLMRNVAIAGHLHHGKSTLVDCLIEQTHPDFVRADDKDTRYTDTLYIEQQRGLSIKSMPVSLVMQSSREKSYLLNIIDTPGHTNFSDEVTAAFRISEGVIIVIDAHEGVMMNTERLLKHAILEGLQITICINKIDRLILELKLPPNDAYLKCRFILDQVNTLLSTYSTQINYTKMSPLNNNVIFASSRFSICFSTNTFAQVYARTSKINANEFAKRLWGDLYCDPETKKFVKREPYSGCPRSFVQYILEPIYKIFSQVVGECDIGLANVSYELGIYLSKEEQRMNIRPLISVICKRFFGDFTAVVDLIVNNIKSPIDNGPAKRELFYSGQSDSIVGKAIDECDADGPLVVNTVKNYPSSDAHNFHVLGRVFSGTLSVGQDVTVLGENYSITDEEDSRRMVIGKLFVCMARYNIEVSRVPAGNFVLIEGISEPIIKTATLFDTKIKEDLYIFRPLKFNTKSVVKLAIEPVNPSELPKMLESLQKVNKSFPLLTARVEESGEHVLLGTGELYMDCVMHDMRKVYWEIDIKVADPNVPFCETVIDTSAMKCFAETPNRQNKLTMICEPLAKNIAEDIEAGKVDIEWPKKKIGKHFQENYGWDLLASRNIWAFGPDNYSANVFVDDTLASEVDKSLLHEVKDSVIQGFQWATRQGPLCEEPMRNLSFKMIGAQISSKPQERNGGQIIPTARRCAYSSFLMSTPRLMEPYYSVEVVAPFDCVAAIYSVLASRRGHVISDAPLPGSPSYILNAYIPVIDSFGFETDLRTHTQGQAFCMSVFDHWQIVPGDPMDKSIVIKPLEPVPPPHLAREFMIKTRRRKGLSEDVSVVKFFDEFMLNNLAKNEDILKSYAGDFNLD</sequence>
<dbReference type="WBParaSite" id="RSKR_0000426600.1">
    <property type="protein sequence ID" value="RSKR_0000426600.1"/>
    <property type="gene ID" value="RSKR_0000426600"/>
</dbReference>
<accession>A0AC35TT49</accession>
<protein>
    <submittedName>
        <fullName evidence="2">116 kDa U5 small nuclear ribonucleoprotein component</fullName>
    </submittedName>
</protein>
<evidence type="ECO:0000313" key="1">
    <source>
        <dbReference type="Proteomes" id="UP000095286"/>
    </source>
</evidence>
<organism evidence="1 2">
    <name type="scientific">Rhabditophanes sp. KR3021</name>
    <dbReference type="NCBI Taxonomy" id="114890"/>
    <lineage>
        <taxon>Eukaryota</taxon>
        <taxon>Metazoa</taxon>
        <taxon>Ecdysozoa</taxon>
        <taxon>Nematoda</taxon>
        <taxon>Chromadorea</taxon>
        <taxon>Rhabditida</taxon>
        <taxon>Tylenchina</taxon>
        <taxon>Panagrolaimomorpha</taxon>
        <taxon>Strongyloidoidea</taxon>
        <taxon>Alloionematidae</taxon>
        <taxon>Rhabditophanes</taxon>
    </lineage>
</organism>
<dbReference type="Proteomes" id="UP000095286">
    <property type="component" value="Unplaced"/>
</dbReference>
<name>A0AC35TT49_9BILA</name>